<reference evidence="2" key="1">
    <citation type="journal article" date="2019" name="Int. J. Syst. Evol. Microbiol.">
        <title>The Global Catalogue of Microorganisms (GCM) 10K type strain sequencing project: providing services to taxonomists for standard genome sequencing and annotation.</title>
        <authorList>
            <consortium name="The Broad Institute Genomics Platform"/>
            <consortium name="The Broad Institute Genome Sequencing Center for Infectious Disease"/>
            <person name="Wu L."/>
            <person name="Ma J."/>
        </authorList>
    </citation>
    <scope>NUCLEOTIDE SEQUENCE [LARGE SCALE GENOMIC DNA]</scope>
    <source>
        <strain evidence="2">CCM 8908</strain>
    </source>
</reference>
<evidence type="ECO:0000313" key="2">
    <source>
        <dbReference type="Proteomes" id="UP001596283"/>
    </source>
</evidence>
<dbReference type="Proteomes" id="UP001596283">
    <property type="component" value="Unassembled WGS sequence"/>
</dbReference>
<comment type="caution">
    <text evidence="1">The sequence shown here is derived from an EMBL/GenBank/DDBJ whole genome shotgun (WGS) entry which is preliminary data.</text>
</comment>
<gene>
    <name evidence="1" type="ORF">ACFP1C_09970</name>
</gene>
<name>A0ABW1TI53_9LACO</name>
<dbReference type="InterPro" id="IPR007710">
    <property type="entry name" value="Nucleoside_deoxyribTrfase"/>
</dbReference>
<dbReference type="EMBL" id="JBHSSI010000058">
    <property type="protein sequence ID" value="MFC6261267.1"/>
    <property type="molecule type" value="Genomic_DNA"/>
</dbReference>
<proteinExistence type="predicted"/>
<protein>
    <submittedName>
        <fullName evidence="1">Nucleoside 2-deoxyribosyltransferase</fullName>
    </submittedName>
</protein>
<dbReference type="Gene3D" id="3.40.50.450">
    <property type="match status" value="1"/>
</dbReference>
<keyword evidence="2" id="KW-1185">Reference proteome</keyword>
<sequence>MVTKQFYIAGSFRQIQLINDVSIQLENAGFTRTYDWAKRVGATNLADLREIAQAEYTGITTCDFFVFVFPGGKGSNIEFGIATALHKPIYILDTVDQINNPAGTSTFYLMDHVQTFHGATDEFKNFVLKHEQ</sequence>
<dbReference type="RefSeq" id="WP_125687043.1">
    <property type="nucleotide sequence ID" value="NZ_JBHSSI010000058.1"/>
</dbReference>
<organism evidence="1 2">
    <name type="scientific">Levilactobacillus fujinensis</name>
    <dbReference type="NCBI Taxonomy" id="2486024"/>
    <lineage>
        <taxon>Bacteria</taxon>
        <taxon>Bacillati</taxon>
        <taxon>Bacillota</taxon>
        <taxon>Bacilli</taxon>
        <taxon>Lactobacillales</taxon>
        <taxon>Lactobacillaceae</taxon>
        <taxon>Levilactobacillus</taxon>
    </lineage>
</organism>
<evidence type="ECO:0000313" key="1">
    <source>
        <dbReference type="EMBL" id="MFC6261267.1"/>
    </source>
</evidence>
<accession>A0ABW1TI53</accession>
<dbReference type="Pfam" id="PF05014">
    <property type="entry name" value="Nuc_deoxyrib_tr"/>
    <property type="match status" value="1"/>
</dbReference>
<dbReference type="SUPFAM" id="SSF52309">
    <property type="entry name" value="N-(deoxy)ribosyltransferase-like"/>
    <property type="match status" value="1"/>
</dbReference>